<dbReference type="PANTHER" id="PTHR43172:SF1">
    <property type="entry name" value="ADENYLOSUCCINATE LYASE"/>
    <property type="match status" value="1"/>
</dbReference>
<dbReference type="GO" id="GO:0005829">
    <property type="term" value="C:cytosol"/>
    <property type="evidence" value="ECO:0007669"/>
    <property type="project" value="TreeGrafter"/>
</dbReference>
<sequence length="442" mass="48900">MTKSKDFISDLFSEKSIFQSYLDVEAALARAQAALGVIPQWAADTISEKSSLELLNLENVYLGLEKTGHPLVPLIWELDRVCGPQAGGYIHWGATTQNITQTGKLLLVKQCHAYYKQELGKLLLTLAELAERSKNYTMPGRTHGQHAVPATFGYKVAVWIDELIRHTERMTSCEDRVFVAMLGGGAGTMASVGLEGLKTQDLIADELGISSMSMPARTIGDHLTEYITILAMLAATSSKMAREVYTMMKQEFGEVEEPVPVGAVGSSTMPQKRNPRLSQDVVAWASEVRTYVPMSLEAMQTEHEADKTTSMMINTAINRVCFLTGKIIGGLNEIFSDINLFPERMRKNLDLSGGLIMSERVMLELGKEIGRQRAHDAVYEAAQRAVNEGRAFSETLAEEKEIASLLSTKQIEDLLDPERYTGLCAYFAETFAEKARLVSRDL</sequence>
<evidence type="ECO:0000256" key="1">
    <source>
        <dbReference type="ARBA" id="ARBA00023239"/>
    </source>
</evidence>
<dbReference type="InterPro" id="IPR008948">
    <property type="entry name" value="L-Aspartase-like"/>
</dbReference>
<dbReference type="AlphaFoldDB" id="A0A381TUF6"/>
<dbReference type="Gene3D" id="1.10.40.30">
    <property type="entry name" value="Fumarase/aspartase (C-terminal domain)"/>
    <property type="match status" value="1"/>
</dbReference>
<dbReference type="GO" id="GO:0044208">
    <property type="term" value="P:'de novo' AMP biosynthetic process"/>
    <property type="evidence" value="ECO:0007669"/>
    <property type="project" value="TreeGrafter"/>
</dbReference>
<dbReference type="InterPro" id="IPR019468">
    <property type="entry name" value="AdenyloSucc_lyase_C"/>
</dbReference>
<dbReference type="Gene3D" id="1.20.200.10">
    <property type="entry name" value="Fumarase/aspartase (Central domain)"/>
    <property type="match status" value="1"/>
</dbReference>
<dbReference type="PRINTS" id="PR00149">
    <property type="entry name" value="FUMRATELYASE"/>
</dbReference>
<dbReference type="GO" id="GO:0070626">
    <property type="term" value="F:(S)-2-(5-amino-1-(5-phospho-D-ribosyl)imidazole-4-carboxamido) succinate lyase (fumarate-forming) activity"/>
    <property type="evidence" value="ECO:0007669"/>
    <property type="project" value="TreeGrafter"/>
</dbReference>
<dbReference type="PANTHER" id="PTHR43172">
    <property type="entry name" value="ADENYLOSUCCINATE LYASE"/>
    <property type="match status" value="1"/>
</dbReference>
<dbReference type="EMBL" id="UINC01005104">
    <property type="protein sequence ID" value="SVA19091.1"/>
    <property type="molecule type" value="Genomic_DNA"/>
</dbReference>
<evidence type="ECO:0000313" key="3">
    <source>
        <dbReference type="EMBL" id="SVA19091.1"/>
    </source>
</evidence>
<dbReference type="Gene3D" id="1.10.275.10">
    <property type="entry name" value="Fumarase/aspartase (N-terminal domain)"/>
    <property type="match status" value="1"/>
</dbReference>
<dbReference type="InterPro" id="IPR022761">
    <property type="entry name" value="Fumarate_lyase_N"/>
</dbReference>
<accession>A0A381TUF6</accession>
<dbReference type="SMART" id="SM00998">
    <property type="entry name" value="ADSL_C"/>
    <property type="match status" value="1"/>
</dbReference>
<keyword evidence="1" id="KW-0456">Lyase</keyword>
<evidence type="ECO:0000259" key="2">
    <source>
        <dbReference type="SMART" id="SM00998"/>
    </source>
</evidence>
<dbReference type="InterPro" id="IPR020557">
    <property type="entry name" value="Fumarate_lyase_CS"/>
</dbReference>
<dbReference type="InterPro" id="IPR024083">
    <property type="entry name" value="Fumarase/histidase_N"/>
</dbReference>
<dbReference type="PRINTS" id="PR00145">
    <property type="entry name" value="ARGSUCLYASE"/>
</dbReference>
<dbReference type="Pfam" id="PF10397">
    <property type="entry name" value="ADSL_C"/>
    <property type="match status" value="1"/>
</dbReference>
<dbReference type="GO" id="GO:0004018">
    <property type="term" value="F:N6-(1,2-dicarboxyethyl)AMP AMP-lyase (fumarate-forming) activity"/>
    <property type="evidence" value="ECO:0007669"/>
    <property type="project" value="TreeGrafter"/>
</dbReference>
<organism evidence="3">
    <name type="scientific">marine metagenome</name>
    <dbReference type="NCBI Taxonomy" id="408172"/>
    <lineage>
        <taxon>unclassified sequences</taxon>
        <taxon>metagenomes</taxon>
        <taxon>ecological metagenomes</taxon>
    </lineage>
</organism>
<proteinExistence type="predicted"/>
<feature type="domain" description="Adenylosuccinate lyase C-terminal" evidence="2">
    <location>
        <begin position="353"/>
        <end position="432"/>
    </location>
</feature>
<dbReference type="SUPFAM" id="SSF48557">
    <property type="entry name" value="L-aspartase-like"/>
    <property type="match status" value="1"/>
</dbReference>
<dbReference type="CDD" id="cd01597">
    <property type="entry name" value="pCLME"/>
    <property type="match status" value="1"/>
</dbReference>
<dbReference type="PROSITE" id="PS00163">
    <property type="entry name" value="FUMARATE_LYASES"/>
    <property type="match status" value="1"/>
</dbReference>
<reference evidence="3" key="1">
    <citation type="submission" date="2018-05" db="EMBL/GenBank/DDBJ databases">
        <authorList>
            <person name="Lanie J.A."/>
            <person name="Ng W.-L."/>
            <person name="Kazmierczak K.M."/>
            <person name="Andrzejewski T.M."/>
            <person name="Davidsen T.M."/>
            <person name="Wayne K.J."/>
            <person name="Tettelin H."/>
            <person name="Glass J.I."/>
            <person name="Rusch D."/>
            <person name="Podicherti R."/>
            <person name="Tsui H.-C.T."/>
            <person name="Winkler M.E."/>
        </authorList>
    </citation>
    <scope>NUCLEOTIDE SEQUENCE</scope>
</reference>
<gene>
    <name evidence="3" type="ORF">METZ01_LOCUS71945</name>
</gene>
<dbReference type="Pfam" id="PF00206">
    <property type="entry name" value="Lyase_1"/>
    <property type="match status" value="1"/>
</dbReference>
<dbReference type="InterPro" id="IPR000362">
    <property type="entry name" value="Fumarate_lyase_fam"/>
</dbReference>
<protein>
    <recommendedName>
        <fullName evidence="2">Adenylosuccinate lyase C-terminal domain-containing protein</fullName>
    </recommendedName>
</protein>
<name>A0A381TUF6_9ZZZZ</name>